<dbReference type="InterPro" id="IPR017462">
    <property type="entry name" value="Sulphur_relay_TusC/DsrF"/>
</dbReference>
<evidence type="ECO:0000313" key="2">
    <source>
        <dbReference type="EMBL" id="WNC70314.1"/>
    </source>
</evidence>
<dbReference type="RefSeq" id="WP_348389455.1">
    <property type="nucleotide sequence ID" value="NZ_CP134146.1"/>
</dbReference>
<dbReference type="InterPro" id="IPR003787">
    <property type="entry name" value="Sulphur_relay_DsrE/F-like"/>
</dbReference>
<dbReference type="NCBIfam" id="NF001238">
    <property type="entry name" value="PRK00211.1"/>
    <property type="match status" value="1"/>
</dbReference>
<evidence type="ECO:0000313" key="3">
    <source>
        <dbReference type="Proteomes" id="UP001248581"/>
    </source>
</evidence>
<evidence type="ECO:0000256" key="1">
    <source>
        <dbReference type="ARBA" id="ARBA00005996"/>
    </source>
</evidence>
<proteinExistence type="inferred from homology"/>
<dbReference type="Proteomes" id="UP001248581">
    <property type="component" value="Chromosome"/>
</dbReference>
<dbReference type="PANTHER" id="PTHR38780">
    <property type="entry name" value="PROTEIN TUSC"/>
    <property type="match status" value="1"/>
</dbReference>
<dbReference type="PANTHER" id="PTHR38780:SF1">
    <property type="entry name" value="PROTEIN TUSC"/>
    <property type="match status" value="1"/>
</dbReference>
<protein>
    <submittedName>
        <fullName evidence="2">Sulfurtransferase complex subunit TusC</fullName>
    </submittedName>
</protein>
<accession>A0ABY9TP28</accession>
<dbReference type="SUPFAM" id="SSF75169">
    <property type="entry name" value="DsrEFH-like"/>
    <property type="match status" value="1"/>
</dbReference>
<dbReference type="Pfam" id="PF02635">
    <property type="entry name" value="DsrE"/>
    <property type="match status" value="1"/>
</dbReference>
<name>A0ABY9TP28_9GAMM</name>
<dbReference type="NCBIfam" id="TIGR03010">
    <property type="entry name" value="sulf_tusC_dsrF"/>
    <property type="match status" value="1"/>
</dbReference>
<sequence length="123" mass="13954">MMPDQIKKYAILNTSSTFDRFNAKEALDAALILASYEMDVSLFFIGDGVYQTQAKQDPERVDGKDFISSFKALGFYDIDNIYISQACLTERQLTTNFAFKDVKLVNQDELSLILNQADVILTF</sequence>
<organism evidence="2 3">
    <name type="scientific">Thalassotalea nanhaiensis</name>
    <dbReference type="NCBI Taxonomy" id="3065648"/>
    <lineage>
        <taxon>Bacteria</taxon>
        <taxon>Pseudomonadati</taxon>
        <taxon>Pseudomonadota</taxon>
        <taxon>Gammaproteobacteria</taxon>
        <taxon>Alteromonadales</taxon>
        <taxon>Colwelliaceae</taxon>
        <taxon>Thalassotalea</taxon>
    </lineage>
</organism>
<dbReference type="Gene3D" id="3.40.1260.10">
    <property type="entry name" value="DsrEFH-like"/>
    <property type="match status" value="1"/>
</dbReference>
<gene>
    <name evidence="2" type="primary">tusC</name>
    <name evidence="2" type="ORF">RI845_09270</name>
</gene>
<dbReference type="InterPro" id="IPR027396">
    <property type="entry name" value="DsrEFH-like"/>
</dbReference>
<dbReference type="EMBL" id="CP134146">
    <property type="protein sequence ID" value="WNC70314.1"/>
    <property type="molecule type" value="Genomic_DNA"/>
</dbReference>
<reference evidence="3" key="1">
    <citation type="submission" date="2023-09" db="EMBL/GenBank/DDBJ databases">
        <authorList>
            <person name="Li S."/>
            <person name="Li X."/>
            <person name="Zhang C."/>
            <person name="Zhao Z."/>
        </authorList>
    </citation>
    <scope>NUCLEOTIDE SEQUENCE [LARGE SCALE GENOMIC DNA]</scope>
    <source>
        <strain evidence="3">SQ345</strain>
    </source>
</reference>
<comment type="similarity">
    <text evidence="1">Belongs to the DsrF/TusC family.</text>
</comment>
<keyword evidence="3" id="KW-1185">Reference proteome</keyword>